<evidence type="ECO:0000256" key="3">
    <source>
        <dbReference type="ARBA" id="ARBA00023163"/>
    </source>
</evidence>
<protein>
    <submittedName>
        <fullName evidence="5">LacI family transcriptional regulator</fullName>
    </submittedName>
</protein>
<dbReference type="PANTHER" id="PTHR30146">
    <property type="entry name" value="LACI-RELATED TRANSCRIPTIONAL REPRESSOR"/>
    <property type="match status" value="1"/>
</dbReference>
<gene>
    <name evidence="5" type="ORF">KV396_07870</name>
</gene>
<dbReference type="Pfam" id="PF13377">
    <property type="entry name" value="Peripla_BP_3"/>
    <property type="match status" value="1"/>
</dbReference>
<evidence type="ECO:0000313" key="6">
    <source>
        <dbReference type="Proteomes" id="UP000831963"/>
    </source>
</evidence>
<dbReference type="RefSeq" id="WP_247623777.1">
    <property type="nucleotide sequence ID" value="NZ_CP078077.1"/>
</dbReference>
<reference evidence="5 6" key="1">
    <citation type="submission" date="2021-06" db="EMBL/GenBank/DDBJ databases">
        <title>Genome-based taxonomic framework of Microbacterium strains isolated from marine environment, the description of four new species and reclassification of four preexisting species.</title>
        <authorList>
            <person name="Lee S.D."/>
            <person name="Kim S.-M."/>
            <person name="Byeon Y.-S."/>
            <person name="Yang H.L."/>
            <person name="Kim I.S."/>
        </authorList>
    </citation>
    <scope>NUCLEOTIDE SEQUENCE [LARGE SCALE GENOMIC DNA]</scope>
    <source>
        <strain evidence="5 6">SSW1-36</strain>
    </source>
</reference>
<keyword evidence="3" id="KW-0804">Transcription</keyword>
<dbReference type="PANTHER" id="PTHR30146:SF155">
    <property type="entry name" value="ALANINE RACEMASE"/>
    <property type="match status" value="1"/>
</dbReference>
<dbReference type="EMBL" id="CP078077">
    <property type="protein sequence ID" value="UPL14394.1"/>
    <property type="molecule type" value="Genomic_DNA"/>
</dbReference>
<dbReference type="SUPFAM" id="SSF47413">
    <property type="entry name" value="lambda repressor-like DNA-binding domains"/>
    <property type="match status" value="1"/>
</dbReference>
<dbReference type="InterPro" id="IPR046335">
    <property type="entry name" value="LacI/GalR-like_sensor"/>
</dbReference>
<dbReference type="InterPro" id="IPR000843">
    <property type="entry name" value="HTH_LacI"/>
</dbReference>
<dbReference type="SMART" id="SM00354">
    <property type="entry name" value="HTH_LACI"/>
    <property type="match status" value="1"/>
</dbReference>
<feature type="domain" description="HTH lacI-type" evidence="4">
    <location>
        <begin position="23"/>
        <end position="77"/>
    </location>
</feature>
<name>A0ABY4IP29_9MICO</name>
<keyword evidence="6" id="KW-1185">Reference proteome</keyword>
<dbReference type="CDD" id="cd01392">
    <property type="entry name" value="HTH_LacI"/>
    <property type="match status" value="1"/>
</dbReference>
<keyword evidence="1" id="KW-0805">Transcription regulation</keyword>
<dbReference type="SUPFAM" id="SSF53822">
    <property type="entry name" value="Periplasmic binding protein-like I"/>
    <property type="match status" value="1"/>
</dbReference>
<evidence type="ECO:0000313" key="5">
    <source>
        <dbReference type="EMBL" id="UPL14394.1"/>
    </source>
</evidence>
<dbReference type="Proteomes" id="UP000831963">
    <property type="component" value="Chromosome"/>
</dbReference>
<sequence>MNATPPDGVGADRPASPVLQRKITIGDVAARAGVSKSAVSFVFNGRSGVGEEARERILEAARALEWRPDARARALSRSRAQALGLVIRRAPELLSTDPFFPQFVAGVESFLSTVGYALVLQVVDGEEAEREAYSRFAHEARVDGVFLTDLRVEDERPAELAGLGMPCVLLGSGTGEGTAPIGLDDAAGIRRAVRHLHALGHERIAHVSGSDRYVHSRVRREAWASELAQLGLRPGTVVEADFTGAAGARATHELLDDPEPPTAIIYANDIMAIAGISAAIDRGVRVPHDLSIIGFDDIPLAPYIIPPLTTVRQDVFQWGNACARALVSIVEGNEPGAIELPPVEFIVRGSTGPVRGQGEAIIEAAG</sequence>
<dbReference type="Gene3D" id="1.10.260.40">
    <property type="entry name" value="lambda repressor-like DNA-binding domains"/>
    <property type="match status" value="1"/>
</dbReference>
<proteinExistence type="predicted"/>
<accession>A0ABY4IP29</accession>
<dbReference type="Gene3D" id="3.40.50.2300">
    <property type="match status" value="2"/>
</dbReference>
<evidence type="ECO:0000259" key="4">
    <source>
        <dbReference type="PROSITE" id="PS50932"/>
    </source>
</evidence>
<dbReference type="PROSITE" id="PS50932">
    <property type="entry name" value="HTH_LACI_2"/>
    <property type="match status" value="1"/>
</dbReference>
<dbReference type="Pfam" id="PF00356">
    <property type="entry name" value="LacI"/>
    <property type="match status" value="1"/>
</dbReference>
<dbReference type="InterPro" id="IPR028082">
    <property type="entry name" value="Peripla_BP_I"/>
</dbReference>
<evidence type="ECO:0000256" key="2">
    <source>
        <dbReference type="ARBA" id="ARBA00023125"/>
    </source>
</evidence>
<dbReference type="CDD" id="cd06267">
    <property type="entry name" value="PBP1_LacI_sugar_binding-like"/>
    <property type="match status" value="1"/>
</dbReference>
<dbReference type="InterPro" id="IPR010982">
    <property type="entry name" value="Lambda_DNA-bd_dom_sf"/>
</dbReference>
<keyword evidence="2" id="KW-0238">DNA-binding</keyword>
<organism evidence="5 6">
    <name type="scientific">Microbacterium galbinum</name>
    <dbReference type="NCBI Taxonomy" id="2851646"/>
    <lineage>
        <taxon>Bacteria</taxon>
        <taxon>Bacillati</taxon>
        <taxon>Actinomycetota</taxon>
        <taxon>Actinomycetes</taxon>
        <taxon>Micrococcales</taxon>
        <taxon>Microbacteriaceae</taxon>
        <taxon>Microbacterium</taxon>
    </lineage>
</organism>
<evidence type="ECO:0000256" key="1">
    <source>
        <dbReference type="ARBA" id="ARBA00023015"/>
    </source>
</evidence>